<keyword evidence="5" id="KW-1185">Reference proteome</keyword>
<feature type="domain" description="Thioesterase" evidence="3">
    <location>
        <begin position="81"/>
        <end position="159"/>
    </location>
</feature>
<dbReference type="EMBL" id="NAJO01000042">
    <property type="protein sequence ID" value="OQN99096.1"/>
    <property type="molecule type" value="Genomic_DNA"/>
</dbReference>
<evidence type="ECO:0000256" key="2">
    <source>
        <dbReference type="ARBA" id="ARBA00022801"/>
    </source>
</evidence>
<dbReference type="InterPro" id="IPR029069">
    <property type="entry name" value="HotDog_dom_sf"/>
</dbReference>
<name>A0A1V8SIY2_9PEZI</name>
<reference evidence="5" key="1">
    <citation type="submission" date="2017-03" db="EMBL/GenBank/DDBJ databases">
        <title>Genomes of endolithic fungi from Antarctica.</title>
        <authorList>
            <person name="Coleine C."/>
            <person name="Masonjones S."/>
            <person name="Stajich J.E."/>
        </authorList>
    </citation>
    <scope>NUCLEOTIDE SEQUENCE [LARGE SCALE GENOMIC DNA]</scope>
    <source>
        <strain evidence="5">CCFEE 5527</strain>
    </source>
</reference>
<dbReference type="InterPro" id="IPR006683">
    <property type="entry name" value="Thioestr_dom"/>
</dbReference>
<evidence type="ECO:0000256" key="1">
    <source>
        <dbReference type="ARBA" id="ARBA00008324"/>
    </source>
</evidence>
<dbReference type="OrthoDB" id="2831072at2759"/>
<evidence type="ECO:0000313" key="4">
    <source>
        <dbReference type="EMBL" id="OQN99096.1"/>
    </source>
</evidence>
<dbReference type="Gene3D" id="3.10.129.10">
    <property type="entry name" value="Hotdog Thioesterase"/>
    <property type="match status" value="1"/>
</dbReference>
<dbReference type="SUPFAM" id="SSF54637">
    <property type="entry name" value="Thioesterase/thiol ester dehydrase-isomerase"/>
    <property type="match status" value="1"/>
</dbReference>
<dbReference type="STRING" id="1507870.A0A1V8SIY2"/>
<dbReference type="Pfam" id="PF03061">
    <property type="entry name" value="4HBT"/>
    <property type="match status" value="1"/>
</dbReference>
<evidence type="ECO:0000259" key="3">
    <source>
        <dbReference type="Pfam" id="PF03061"/>
    </source>
</evidence>
<dbReference type="GO" id="GO:0047617">
    <property type="term" value="F:fatty acyl-CoA hydrolase activity"/>
    <property type="evidence" value="ECO:0007669"/>
    <property type="project" value="InterPro"/>
</dbReference>
<gene>
    <name evidence="4" type="ORF">B0A48_14957</name>
</gene>
<dbReference type="AlphaFoldDB" id="A0A1V8SIY2"/>
<evidence type="ECO:0000313" key="5">
    <source>
        <dbReference type="Proteomes" id="UP000192596"/>
    </source>
</evidence>
<protein>
    <recommendedName>
        <fullName evidence="3">Thioesterase domain-containing protein</fullName>
    </recommendedName>
</protein>
<comment type="caution">
    <text evidence="4">The sequence shown here is derived from an EMBL/GenBank/DDBJ whole genome shotgun (WGS) entry which is preliminary data.</text>
</comment>
<accession>A0A1V8SIY2</accession>
<organism evidence="4 5">
    <name type="scientific">Cryoendolithus antarcticus</name>
    <dbReference type="NCBI Taxonomy" id="1507870"/>
    <lineage>
        <taxon>Eukaryota</taxon>
        <taxon>Fungi</taxon>
        <taxon>Dikarya</taxon>
        <taxon>Ascomycota</taxon>
        <taxon>Pezizomycotina</taxon>
        <taxon>Dothideomycetes</taxon>
        <taxon>Dothideomycetidae</taxon>
        <taxon>Cladosporiales</taxon>
        <taxon>Cladosporiaceae</taxon>
        <taxon>Cryoendolithus</taxon>
    </lineage>
</organism>
<dbReference type="InterPro" id="IPR039298">
    <property type="entry name" value="ACOT13"/>
</dbReference>
<comment type="similarity">
    <text evidence="1">Belongs to the thioesterase PaaI family.</text>
</comment>
<dbReference type="Proteomes" id="UP000192596">
    <property type="component" value="Unassembled WGS sequence"/>
</dbReference>
<dbReference type="CDD" id="cd03443">
    <property type="entry name" value="PaaI_thioesterase"/>
    <property type="match status" value="1"/>
</dbReference>
<sequence>MSNPKATPEEATSWLRSSFASLSPEDRIRAFLAPREGESNRFYSQFTTKDVTLRSITKSPEGRTLVTYAFPVSEFHCNMSGNMHGGFQSTAFDMLTSLAIMANLEPGNPFMDGGVSRTLNVTYLRPAPLGEMLVMECEVTHVGKRMAMTRGLLKRERDGAVGHDYVGRDPLMVENHRTWAYAARGLLEGRGYSMPPTTRGPALQKMLERSASRDLAVTQATPRSKVKSLLMAADGDLTFSKSIDFPPELREQIYGHCFEEYEMDYKAMVKTKYLATILVGPNIAWYMKFSPVVYCNRQMRKEALPLFWSRLRIDINLSAECNGSFGD</sequence>
<keyword evidence="2" id="KW-0378">Hydrolase</keyword>
<dbReference type="InParanoid" id="A0A1V8SIY2"/>
<proteinExistence type="inferred from homology"/>
<dbReference type="PANTHER" id="PTHR21660:SF1">
    <property type="entry name" value="ACYL-COENZYME A THIOESTERASE 13"/>
    <property type="match status" value="1"/>
</dbReference>
<dbReference type="PANTHER" id="PTHR21660">
    <property type="entry name" value="THIOESTERASE SUPERFAMILY MEMBER-RELATED"/>
    <property type="match status" value="1"/>
</dbReference>